<keyword evidence="1" id="KW-0812">Transmembrane</keyword>
<feature type="transmembrane region" description="Helical" evidence="1">
    <location>
        <begin position="255"/>
        <end position="278"/>
    </location>
</feature>
<gene>
    <name evidence="2" type="ORF">JS528_11295</name>
</gene>
<evidence type="ECO:0008006" key="4">
    <source>
        <dbReference type="Google" id="ProtNLM"/>
    </source>
</evidence>
<keyword evidence="3" id="KW-1185">Reference proteome</keyword>
<comment type="caution">
    <text evidence="2">The sequence shown here is derived from an EMBL/GenBank/DDBJ whole genome shotgun (WGS) entry which is preliminary data.</text>
</comment>
<feature type="transmembrane region" description="Helical" evidence="1">
    <location>
        <begin position="82"/>
        <end position="102"/>
    </location>
</feature>
<dbReference type="RefSeq" id="WP_214359136.1">
    <property type="nucleotide sequence ID" value="NZ_JAFEJS010000020.1"/>
</dbReference>
<dbReference type="Proteomes" id="UP000773064">
    <property type="component" value="Unassembled WGS sequence"/>
</dbReference>
<feature type="transmembrane region" description="Helical" evidence="1">
    <location>
        <begin position="223"/>
        <end position="243"/>
    </location>
</feature>
<evidence type="ECO:0000313" key="3">
    <source>
        <dbReference type="Proteomes" id="UP000773064"/>
    </source>
</evidence>
<proteinExistence type="predicted"/>
<name>A0ABS5USE3_9BIFI</name>
<keyword evidence="1" id="KW-1133">Transmembrane helix</keyword>
<sequence length="287" mass="30343">MRDNDDMETTMRSDGFGYGVRAWMARIVLACSSAAMGIACASVTAANARFECVALHGGSLSNGNLGAFDNVCVHGASSGRSLLLGLLGFCTIVLTESLVVWLPRRFPGVRRVTRLTGIGWTPFLLYALGVWFTHGLASGVWFGAVNSWTPVAWGVAGVDAVAAWGIEGMRTLQIDRGRGIVTQVSRIGVDAEKRNVMLYVAAVVILMAIQFGDLGLVITGTGIPVLAMWIVAPVGALIVSMLLRHADSPSGYGKAMIAQQVMTLLCTVAMCVACWSDASRIVGLMTA</sequence>
<organism evidence="2 3">
    <name type="scientific">Bifidobacterium santillanense</name>
    <dbReference type="NCBI Taxonomy" id="2809028"/>
    <lineage>
        <taxon>Bacteria</taxon>
        <taxon>Bacillati</taxon>
        <taxon>Actinomycetota</taxon>
        <taxon>Actinomycetes</taxon>
        <taxon>Bifidobacteriales</taxon>
        <taxon>Bifidobacteriaceae</taxon>
        <taxon>Bifidobacterium</taxon>
    </lineage>
</organism>
<feature type="transmembrane region" description="Helical" evidence="1">
    <location>
        <begin position="196"/>
        <end position="217"/>
    </location>
</feature>
<evidence type="ECO:0000256" key="1">
    <source>
        <dbReference type="SAM" id="Phobius"/>
    </source>
</evidence>
<dbReference type="EMBL" id="JAFEJS010000020">
    <property type="protein sequence ID" value="MBT1173902.1"/>
    <property type="molecule type" value="Genomic_DNA"/>
</dbReference>
<keyword evidence="1" id="KW-0472">Membrane</keyword>
<feature type="transmembrane region" description="Helical" evidence="1">
    <location>
        <begin position="123"/>
        <end position="142"/>
    </location>
</feature>
<protein>
    <recommendedName>
        <fullName evidence="4">1,4-dihydroxy-2-naphthoate octaprenyltransferase</fullName>
    </recommendedName>
</protein>
<accession>A0ABS5USE3</accession>
<evidence type="ECO:0000313" key="2">
    <source>
        <dbReference type="EMBL" id="MBT1173902.1"/>
    </source>
</evidence>
<reference evidence="2 3" key="1">
    <citation type="journal article" date="2021" name="Environ. Microbiol.">
        <title>Genetic insights into the dark matter of the mammalian gut microbiota through targeted genome reconstruction.</title>
        <authorList>
            <person name="Lugli G.A."/>
            <person name="Alessandri G."/>
            <person name="Milani C."/>
            <person name="Viappiani A."/>
            <person name="Fontana F."/>
            <person name="Tarracchini C."/>
            <person name="Mancabelli L."/>
            <person name="Argentini C."/>
            <person name="Ruiz L."/>
            <person name="Margolles A."/>
            <person name="van Sinderen D."/>
            <person name="Turroni F."/>
            <person name="Ventura M."/>
        </authorList>
    </citation>
    <scope>NUCLEOTIDE SEQUENCE [LARGE SCALE GENOMIC DNA]</scope>
    <source>
        <strain evidence="2 3">MA2</strain>
    </source>
</reference>